<feature type="domain" description="Zn(2)-C6 fungal-type" evidence="6">
    <location>
        <begin position="25"/>
        <end position="58"/>
    </location>
</feature>
<evidence type="ECO:0000256" key="1">
    <source>
        <dbReference type="ARBA" id="ARBA00022723"/>
    </source>
</evidence>
<proteinExistence type="predicted"/>
<evidence type="ECO:0000256" key="4">
    <source>
        <dbReference type="ARBA" id="ARBA00023242"/>
    </source>
</evidence>
<dbReference type="Proteomes" id="UP000664203">
    <property type="component" value="Unassembled WGS sequence"/>
</dbReference>
<keyword evidence="4" id="KW-0539">Nucleus</keyword>
<reference evidence="7" key="1">
    <citation type="submission" date="2021-03" db="EMBL/GenBank/DDBJ databases">
        <authorList>
            <person name="Tagirdzhanova G."/>
        </authorList>
    </citation>
    <scope>NUCLEOTIDE SEQUENCE</scope>
</reference>
<keyword evidence="2" id="KW-0805">Transcription regulation</keyword>
<dbReference type="CDD" id="cd00067">
    <property type="entry name" value="GAL4"/>
    <property type="match status" value="1"/>
</dbReference>
<dbReference type="Pfam" id="PF04082">
    <property type="entry name" value="Fungal_trans"/>
    <property type="match status" value="1"/>
</dbReference>
<accession>A0A8H3IPM5</accession>
<dbReference type="EMBL" id="CAJPDR010000160">
    <property type="protein sequence ID" value="CAF9922790.1"/>
    <property type="molecule type" value="Genomic_DNA"/>
</dbReference>
<dbReference type="PANTHER" id="PTHR47840:SF1">
    <property type="entry name" value="ZN(II)2CYS6 TRANSCRIPTION FACTOR (EUROFUNG)"/>
    <property type="match status" value="1"/>
</dbReference>
<name>A0A8H3IPM5_9LECA</name>
<dbReference type="Gene3D" id="4.10.240.10">
    <property type="entry name" value="Zn(2)-C6 fungal-type DNA-binding domain"/>
    <property type="match status" value="1"/>
</dbReference>
<dbReference type="PROSITE" id="PS50048">
    <property type="entry name" value="ZN2_CY6_FUNGAL_2"/>
    <property type="match status" value="1"/>
</dbReference>
<evidence type="ECO:0000259" key="6">
    <source>
        <dbReference type="PROSITE" id="PS50048"/>
    </source>
</evidence>
<evidence type="ECO:0000313" key="8">
    <source>
        <dbReference type="Proteomes" id="UP000664203"/>
    </source>
</evidence>
<dbReference type="InterPro" id="IPR036864">
    <property type="entry name" value="Zn2-C6_fun-type_DNA-bd_sf"/>
</dbReference>
<evidence type="ECO:0000256" key="3">
    <source>
        <dbReference type="ARBA" id="ARBA00023163"/>
    </source>
</evidence>
<dbReference type="InterPro" id="IPR007219">
    <property type="entry name" value="XnlR_reg_dom"/>
</dbReference>
<feature type="region of interest" description="Disordered" evidence="5">
    <location>
        <begin position="1"/>
        <end position="24"/>
    </location>
</feature>
<dbReference type="InterPro" id="IPR001138">
    <property type="entry name" value="Zn2Cys6_DnaBD"/>
</dbReference>
<sequence>MSASSRIPSVSEEPPHKKLRKGTHSCIECRRRKKSCVPRPATPGSCEECFARGVHCRKQEVSQGWKRRPQHGKHDLQQRVAELETALLSISQKLETTPRTTESGDGTAQALQQLRSEILPSTPVASPDPNPEALLELAPVLSLFDNAILSRHPADSTRSAAQDSNGTRPPKLDANKNPNPKLENIRQALLSLFPSQQRQEAILNVSHTWWASWQGMFAQMYGPGPSSDFRQFVKDSKASGSVQKIAKTLLCLFVVVQEEPVSFSTGYDTESAGVQLSLALSVIDNVVLGDDELAGTLDGVECMFLRGKYDINDGRIRRAWFTNRRAISFAQLLGLHKCQGPSVVDINESLRRESLWKALYVGDRFLSLLLGLPYGSSETHSDVGRDSELSANRVQAQPPGEHYLFRLANVVGHIIDRNQQLPSNNMLPLTFKIEAELMELAASMPDDWWESGLQSGAMANQMHSQLLPQFMHHQARTLLHLPFMLKATTDRRFEYNKMQALESAREMIARYRVIRPVQGFGSLACKVIDFQVFTAAMVLVLNLLDHYRKSDIRDHSEAESDQELISVTTDILQRASIETNGSVATQAARALEIFSNIKGMSSSRGESIGECTMKVVIPCFGAVVIGPGTSFRDHVKAQKPGSTPQPQPQQLPTPSDQSLDGSTPEYAPPSHISIAPLMPFESSSGETTQGIGVNSDVFADFNFDLDQDWSWFWNNIDIPSVELQGMAA</sequence>
<organism evidence="7 8">
    <name type="scientific">Alectoria fallacina</name>
    <dbReference type="NCBI Taxonomy" id="1903189"/>
    <lineage>
        <taxon>Eukaryota</taxon>
        <taxon>Fungi</taxon>
        <taxon>Dikarya</taxon>
        <taxon>Ascomycota</taxon>
        <taxon>Pezizomycotina</taxon>
        <taxon>Lecanoromycetes</taxon>
        <taxon>OSLEUM clade</taxon>
        <taxon>Lecanoromycetidae</taxon>
        <taxon>Lecanorales</taxon>
        <taxon>Lecanorineae</taxon>
        <taxon>Parmeliaceae</taxon>
        <taxon>Alectoria</taxon>
    </lineage>
</organism>
<evidence type="ECO:0000256" key="2">
    <source>
        <dbReference type="ARBA" id="ARBA00023015"/>
    </source>
</evidence>
<dbReference type="SUPFAM" id="SSF57701">
    <property type="entry name" value="Zn2/Cys6 DNA-binding domain"/>
    <property type="match status" value="1"/>
</dbReference>
<evidence type="ECO:0000256" key="5">
    <source>
        <dbReference type="SAM" id="MobiDB-lite"/>
    </source>
</evidence>
<feature type="region of interest" description="Disordered" evidence="5">
    <location>
        <begin position="633"/>
        <end position="688"/>
    </location>
</feature>
<dbReference type="AlphaFoldDB" id="A0A8H3IPM5"/>
<dbReference type="GO" id="GO:0003677">
    <property type="term" value="F:DNA binding"/>
    <property type="evidence" value="ECO:0007669"/>
    <property type="project" value="InterPro"/>
</dbReference>
<dbReference type="PROSITE" id="PS00463">
    <property type="entry name" value="ZN2_CY6_FUNGAL_1"/>
    <property type="match status" value="1"/>
</dbReference>
<dbReference type="PANTHER" id="PTHR47840">
    <property type="entry name" value="ZN(II)2CYS6 TRANSCRIPTION FACTOR (EUROFUNG)-RELATED"/>
    <property type="match status" value="1"/>
</dbReference>
<gene>
    <name evidence="7" type="ORF">ALECFALPRED_002226</name>
</gene>
<dbReference type="SMART" id="SM00066">
    <property type="entry name" value="GAL4"/>
    <property type="match status" value="1"/>
</dbReference>
<protein>
    <recommendedName>
        <fullName evidence="6">Zn(2)-C6 fungal-type domain-containing protein</fullName>
    </recommendedName>
</protein>
<keyword evidence="8" id="KW-1185">Reference proteome</keyword>
<dbReference type="SMART" id="SM00906">
    <property type="entry name" value="Fungal_trans"/>
    <property type="match status" value="1"/>
</dbReference>
<feature type="compositionally biased region" description="Polar residues" evidence="5">
    <location>
        <begin position="156"/>
        <end position="167"/>
    </location>
</feature>
<keyword evidence="1" id="KW-0479">Metal-binding</keyword>
<comment type="caution">
    <text evidence="7">The sequence shown here is derived from an EMBL/GenBank/DDBJ whole genome shotgun (WGS) entry which is preliminary data.</text>
</comment>
<feature type="region of interest" description="Disordered" evidence="5">
    <location>
        <begin position="153"/>
        <end position="180"/>
    </location>
</feature>
<dbReference type="OrthoDB" id="5392779at2759"/>
<dbReference type="GO" id="GO:0008270">
    <property type="term" value="F:zinc ion binding"/>
    <property type="evidence" value="ECO:0007669"/>
    <property type="project" value="InterPro"/>
</dbReference>
<dbReference type="CDD" id="cd12148">
    <property type="entry name" value="fungal_TF_MHR"/>
    <property type="match status" value="1"/>
</dbReference>
<dbReference type="GO" id="GO:0006351">
    <property type="term" value="P:DNA-templated transcription"/>
    <property type="evidence" value="ECO:0007669"/>
    <property type="project" value="InterPro"/>
</dbReference>
<dbReference type="GO" id="GO:0000981">
    <property type="term" value="F:DNA-binding transcription factor activity, RNA polymerase II-specific"/>
    <property type="evidence" value="ECO:0007669"/>
    <property type="project" value="InterPro"/>
</dbReference>
<keyword evidence="3" id="KW-0804">Transcription</keyword>
<evidence type="ECO:0000313" key="7">
    <source>
        <dbReference type="EMBL" id="CAF9922790.1"/>
    </source>
</evidence>